<proteinExistence type="predicted"/>
<sequence>MALSGKLIGYVEISKKGDVFHDLFRHNPHEIVAIAPNKVHDCELHDGERGAVGSIISWHYTHEGKRRICKQIIEAVNEENHMAVFKVIGGDLVEELYKSFTIILHVEQKGDGQVATWTFEFEKPNMVNKERNMPGGVVLYARISLNGGGGILRQEGGKWRGRGKTQKLIREESEDADRQHKPLAATPLAATDTFSGDKKRVCLMSLLKVTVAAKGVAAIASYSCSETHRTLSCKQVA</sequence>
<dbReference type="GO" id="GO:0006952">
    <property type="term" value="P:defense response"/>
    <property type="evidence" value="ECO:0007669"/>
    <property type="project" value="InterPro"/>
</dbReference>
<evidence type="ECO:0000313" key="2">
    <source>
        <dbReference type="EMBL" id="CAI9287789.1"/>
    </source>
</evidence>
<dbReference type="PANTHER" id="PTHR31907">
    <property type="entry name" value="MLP-LIKE PROTEIN 423"/>
    <property type="match status" value="1"/>
</dbReference>
<gene>
    <name evidence="2" type="ORF">LSALG_LOCUS27130</name>
</gene>
<dbReference type="InterPro" id="IPR051761">
    <property type="entry name" value="MLP-like_ligand-binding"/>
</dbReference>
<evidence type="ECO:0000313" key="3">
    <source>
        <dbReference type="Proteomes" id="UP001177003"/>
    </source>
</evidence>
<dbReference type="Gene3D" id="3.30.530.20">
    <property type="match status" value="1"/>
</dbReference>
<dbReference type="SUPFAM" id="SSF55961">
    <property type="entry name" value="Bet v1-like"/>
    <property type="match status" value="1"/>
</dbReference>
<protein>
    <recommendedName>
        <fullName evidence="1">Bet v I/Major latex protein domain-containing protein</fullName>
    </recommendedName>
</protein>
<dbReference type="EMBL" id="OX465081">
    <property type="protein sequence ID" value="CAI9287789.1"/>
    <property type="molecule type" value="Genomic_DNA"/>
</dbReference>
<accession>A0AA35Z8C7</accession>
<name>A0AA35Z8C7_LACSI</name>
<dbReference type="InterPro" id="IPR000916">
    <property type="entry name" value="Bet_v_I/MLP"/>
</dbReference>
<evidence type="ECO:0000259" key="1">
    <source>
        <dbReference type="SMART" id="SM01037"/>
    </source>
</evidence>
<dbReference type="CDD" id="cd07816">
    <property type="entry name" value="Bet_v1-like"/>
    <property type="match status" value="1"/>
</dbReference>
<dbReference type="InterPro" id="IPR023393">
    <property type="entry name" value="START-like_dom_sf"/>
</dbReference>
<dbReference type="SMART" id="SM01037">
    <property type="entry name" value="Bet_v_1"/>
    <property type="match status" value="1"/>
</dbReference>
<dbReference type="AlphaFoldDB" id="A0AA35Z8C7"/>
<keyword evidence="3" id="KW-1185">Reference proteome</keyword>
<dbReference type="Proteomes" id="UP001177003">
    <property type="component" value="Chromosome 5"/>
</dbReference>
<dbReference type="Pfam" id="PF00407">
    <property type="entry name" value="Bet_v_1"/>
    <property type="match status" value="1"/>
</dbReference>
<reference evidence="2" key="1">
    <citation type="submission" date="2023-04" db="EMBL/GenBank/DDBJ databases">
        <authorList>
            <person name="Vijverberg K."/>
            <person name="Xiong W."/>
            <person name="Schranz E."/>
        </authorList>
    </citation>
    <scope>NUCLEOTIDE SEQUENCE</scope>
</reference>
<feature type="domain" description="Bet v I/Major latex protein" evidence="1">
    <location>
        <begin position="2"/>
        <end position="155"/>
    </location>
</feature>
<organism evidence="2 3">
    <name type="scientific">Lactuca saligna</name>
    <name type="common">Willowleaf lettuce</name>
    <dbReference type="NCBI Taxonomy" id="75948"/>
    <lineage>
        <taxon>Eukaryota</taxon>
        <taxon>Viridiplantae</taxon>
        <taxon>Streptophyta</taxon>
        <taxon>Embryophyta</taxon>
        <taxon>Tracheophyta</taxon>
        <taxon>Spermatophyta</taxon>
        <taxon>Magnoliopsida</taxon>
        <taxon>eudicotyledons</taxon>
        <taxon>Gunneridae</taxon>
        <taxon>Pentapetalae</taxon>
        <taxon>asterids</taxon>
        <taxon>campanulids</taxon>
        <taxon>Asterales</taxon>
        <taxon>Asteraceae</taxon>
        <taxon>Cichorioideae</taxon>
        <taxon>Cichorieae</taxon>
        <taxon>Lactucinae</taxon>
        <taxon>Lactuca</taxon>
    </lineage>
</organism>